<reference evidence="1" key="1">
    <citation type="submission" date="2022-07" db="EMBL/GenBank/DDBJ databases">
        <title>Phylogenomic reconstructions and comparative analyses of Kickxellomycotina fungi.</title>
        <authorList>
            <person name="Reynolds N.K."/>
            <person name="Stajich J.E."/>
            <person name="Barry K."/>
            <person name="Grigoriev I.V."/>
            <person name="Crous P."/>
            <person name="Smith M.E."/>
        </authorList>
    </citation>
    <scope>NUCLEOTIDE SEQUENCE</scope>
    <source>
        <strain evidence="1">CBS 190363</strain>
    </source>
</reference>
<gene>
    <name evidence="1" type="ORF">IWW38_004908</name>
</gene>
<comment type="caution">
    <text evidence="1">The sequence shown here is derived from an EMBL/GenBank/DDBJ whole genome shotgun (WGS) entry which is preliminary data.</text>
</comment>
<organism evidence="1 2">
    <name type="scientific">Coemansia aciculifera</name>
    <dbReference type="NCBI Taxonomy" id="417176"/>
    <lineage>
        <taxon>Eukaryota</taxon>
        <taxon>Fungi</taxon>
        <taxon>Fungi incertae sedis</taxon>
        <taxon>Zoopagomycota</taxon>
        <taxon>Kickxellomycotina</taxon>
        <taxon>Kickxellomycetes</taxon>
        <taxon>Kickxellales</taxon>
        <taxon>Kickxellaceae</taxon>
        <taxon>Coemansia</taxon>
    </lineage>
</organism>
<sequence length="124" mass="13556">MSINDAAVADEVPQPEARIAVNELSVKEAGFLSGMPQPVPTPKPQTSAEKGVLVKRTDKGKGKAVDYQLPPHKSKTSKRECHVSEGQVLAESHFGPLDLGLRPIRVSNNRNLLRRKPRRSDDAI</sequence>
<keyword evidence="2" id="KW-1185">Reference proteome</keyword>
<protein>
    <submittedName>
        <fullName evidence="1">Uncharacterized protein</fullName>
    </submittedName>
</protein>
<evidence type="ECO:0000313" key="1">
    <source>
        <dbReference type="EMBL" id="KAJ2888599.1"/>
    </source>
</evidence>
<dbReference type="Proteomes" id="UP001139981">
    <property type="component" value="Unassembled WGS sequence"/>
</dbReference>
<evidence type="ECO:0000313" key="2">
    <source>
        <dbReference type="Proteomes" id="UP001139981"/>
    </source>
</evidence>
<dbReference type="EMBL" id="JANBVB010002006">
    <property type="protein sequence ID" value="KAJ2888599.1"/>
    <property type="molecule type" value="Genomic_DNA"/>
</dbReference>
<name>A0ACC1LWY9_9FUNG</name>
<accession>A0ACC1LWY9</accession>
<proteinExistence type="predicted"/>